<evidence type="ECO:0000256" key="3">
    <source>
        <dbReference type="RuleBase" id="RU003718"/>
    </source>
</evidence>
<dbReference type="GO" id="GO:0080043">
    <property type="term" value="F:quercetin 3-O-glucosyltransferase activity"/>
    <property type="evidence" value="ECO:0007669"/>
    <property type="project" value="TreeGrafter"/>
</dbReference>
<dbReference type="PROSITE" id="PS00375">
    <property type="entry name" value="UDPGT"/>
    <property type="match status" value="1"/>
</dbReference>
<evidence type="ECO:0000256" key="1">
    <source>
        <dbReference type="ARBA" id="ARBA00009995"/>
    </source>
</evidence>
<proteinExistence type="inferred from homology"/>
<sequence length="596" mass="67306">MGIPHFLVIPYPIPGHVNPLMQLSNLLAKNNCKITFLNTEFSHKRTNNISKDNLKNDQPTTINFVTLPDGLEPEDNRSDHKKVIFSIKRNMPNLLPKLIEDVNDLDVENKISCIVVTFNMGWALEVGFNLGIKGVLLWTASATSLAYCYSIPKLIDDGIMDSAGHMNPLMQFSHILAKHGCKITFLTSDENYNKMKTTSIIGGKGKIMESHINLVSLPDGVNPQDDRKDVAKVILSTKTTMSAMLPKVIEEINNINCDNKISCIIVTKNMGWALEVAHQLGIKGALFWPASATCLVSFNSMESLVEEGIIDSQNGLPKKEEIQLSTNLPMMEAAAMPWYNLHNAFFFLHMMKEMQNMNLGEWWLCNTSMDLEAEAISLSPKFLPIGPLMGNEHNIMGSLWQEDETCLEWLDQYPPKSIIYVSFGSLISIGPNQFIELAHGLDLLKRPYLWVVRKDKGDNEVKNSHPNELKGNQGKIIDWSPQKKILCHPSIACFITHCGWNSTIESVCNGVPMLCWPFFSDQLMNKTYICDVWKVGLGFEKDENGLITKEEIKKKVDELLEDEEIKERCLKLMEMVVKNKGEGDNNLNKFINWAKE</sequence>
<dbReference type="EC" id="2.4.1.-" evidence="4"/>
<dbReference type="EMBL" id="KF018268">
    <property type="protein sequence ID" value="AGU14129.1"/>
    <property type="molecule type" value="Genomic_DNA"/>
</dbReference>
<evidence type="ECO:0000256" key="2">
    <source>
        <dbReference type="ARBA" id="ARBA00022679"/>
    </source>
</evidence>
<reference evidence="5" key="1">
    <citation type="journal article" date="2014" name="PLoS ONE">
        <title>Genome-Wide Identification and Tissue-Specific Expression Analysis of UDP-Glycosyltransferases Genes Confirm Their Abundance in Cicer arietinum (Chickpea) Genome.</title>
        <authorList>
            <person name="Sharma R."/>
            <person name="Rawat V."/>
            <person name="Suresh C.G."/>
        </authorList>
    </citation>
    <scope>NUCLEOTIDE SEQUENCE</scope>
</reference>
<gene>
    <name evidence="5" type="primary">UGT83G4</name>
</gene>
<dbReference type="FunFam" id="3.40.50.2000:FF:000061">
    <property type="entry name" value="UDP-glycosyltransferase 83A1"/>
    <property type="match status" value="1"/>
</dbReference>
<dbReference type="FunFam" id="3.40.50.2000:FF:000133">
    <property type="entry name" value="UDP-glycosyltransferase 83A1"/>
    <property type="match status" value="1"/>
</dbReference>
<keyword evidence="3" id="KW-0328">Glycosyltransferase</keyword>
<name>A0A067XTJ9_CICAR</name>
<evidence type="ECO:0000256" key="4">
    <source>
        <dbReference type="RuleBase" id="RU362057"/>
    </source>
</evidence>
<dbReference type="PANTHER" id="PTHR11926:SF1412">
    <property type="entry name" value="UDP-GLYCOSYLTRANSFERASE 83A1-LIKE"/>
    <property type="match status" value="1"/>
</dbReference>
<keyword evidence="2 3" id="KW-0808">Transferase</keyword>
<dbReference type="AlphaFoldDB" id="A0A067XTJ9"/>
<dbReference type="CDD" id="cd03784">
    <property type="entry name" value="GT1_Gtf-like"/>
    <property type="match status" value="1"/>
</dbReference>
<dbReference type="Gene3D" id="3.40.50.2000">
    <property type="entry name" value="Glycogen Phosphorylase B"/>
    <property type="match status" value="3"/>
</dbReference>
<dbReference type="GO" id="GO:0080044">
    <property type="term" value="F:quercetin 7-O-glucosyltransferase activity"/>
    <property type="evidence" value="ECO:0007669"/>
    <property type="project" value="TreeGrafter"/>
</dbReference>
<dbReference type="SUPFAM" id="SSF53756">
    <property type="entry name" value="UDP-Glycosyltransferase/glycogen phosphorylase"/>
    <property type="match status" value="2"/>
</dbReference>
<dbReference type="InterPro" id="IPR035595">
    <property type="entry name" value="UDP_glycos_trans_CS"/>
</dbReference>
<accession>A0A067XTJ9</accession>
<protein>
    <recommendedName>
        <fullName evidence="4">Glycosyltransferase</fullName>
        <ecNumber evidence="4">2.4.1.-</ecNumber>
    </recommendedName>
</protein>
<dbReference type="PANTHER" id="PTHR11926">
    <property type="entry name" value="GLUCOSYL/GLUCURONOSYL TRANSFERASES"/>
    <property type="match status" value="1"/>
</dbReference>
<evidence type="ECO:0000313" key="5">
    <source>
        <dbReference type="EMBL" id="AGU14129.1"/>
    </source>
</evidence>
<comment type="similarity">
    <text evidence="1 3">Belongs to the UDP-glycosyltransferase family.</text>
</comment>
<organism evidence="5">
    <name type="scientific">Cicer arietinum</name>
    <name type="common">Chickpea</name>
    <name type="synonym">Garbanzo</name>
    <dbReference type="NCBI Taxonomy" id="3827"/>
    <lineage>
        <taxon>Eukaryota</taxon>
        <taxon>Viridiplantae</taxon>
        <taxon>Streptophyta</taxon>
        <taxon>Embryophyta</taxon>
        <taxon>Tracheophyta</taxon>
        <taxon>Spermatophyta</taxon>
        <taxon>Magnoliopsida</taxon>
        <taxon>eudicotyledons</taxon>
        <taxon>Gunneridae</taxon>
        <taxon>Pentapetalae</taxon>
        <taxon>rosids</taxon>
        <taxon>fabids</taxon>
        <taxon>Fabales</taxon>
        <taxon>Fabaceae</taxon>
        <taxon>Papilionoideae</taxon>
        <taxon>50 kb inversion clade</taxon>
        <taxon>NPAAA clade</taxon>
        <taxon>Hologalegina</taxon>
        <taxon>IRL clade</taxon>
        <taxon>Cicereae</taxon>
        <taxon>Cicer</taxon>
    </lineage>
</organism>
<dbReference type="InterPro" id="IPR002213">
    <property type="entry name" value="UDP_glucos_trans"/>
</dbReference>
<dbReference type="Pfam" id="PF00201">
    <property type="entry name" value="UDPGT"/>
    <property type="match status" value="1"/>
</dbReference>